<evidence type="ECO:0000313" key="2">
    <source>
        <dbReference type="EMBL" id="SEP08443.1"/>
    </source>
</evidence>
<dbReference type="AlphaFoldDB" id="A0A1H8UZN2"/>
<name>A0A1H8UZN2_9EURY</name>
<sequence>MDRTKLLGLSLGGGIVITLVTGLVPLRTLMGGTHYGVPIAWLIRRVLAPEYFPWRVNWLGLVVDVAVWTVVVLLLLLAYERLRDRSRGSHPI</sequence>
<protein>
    <submittedName>
        <fullName evidence="2">Uncharacterized protein</fullName>
    </submittedName>
</protein>
<keyword evidence="3" id="KW-1185">Reference proteome</keyword>
<dbReference type="RefSeq" id="WP_089826674.1">
    <property type="nucleotide sequence ID" value="NZ_FODV01000013.1"/>
</dbReference>
<gene>
    <name evidence="2" type="ORF">SAMN04487948_11378</name>
</gene>
<keyword evidence="1" id="KW-0812">Transmembrane</keyword>
<dbReference type="EMBL" id="FODV01000013">
    <property type="protein sequence ID" value="SEP08443.1"/>
    <property type="molecule type" value="Genomic_DNA"/>
</dbReference>
<keyword evidence="1" id="KW-0472">Membrane</keyword>
<feature type="transmembrane region" description="Helical" evidence="1">
    <location>
        <begin position="58"/>
        <end position="79"/>
    </location>
</feature>
<proteinExistence type="predicted"/>
<organism evidence="2 3">
    <name type="scientific">Halogranum amylolyticum</name>
    <dbReference type="NCBI Taxonomy" id="660520"/>
    <lineage>
        <taxon>Archaea</taxon>
        <taxon>Methanobacteriati</taxon>
        <taxon>Methanobacteriota</taxon>
        <taxon>Stenosarchaea group</taxon>
        <taxon>Halobacteria</taxon>
        <taxon>Halobacteriales</taxon>
        <taxon>Haloferacaceae</taxon>
    </lineage>
</organism>
<evidence type="ECO:0000313" key="3">
    <source>
        <dbReference type="Proteomes" id="UP000199126"/>
    </source>
</evidence>
<reference evidence="3" key="1">
    <citation type="submission" date="2016-10" db="EMBL/GenBank/DDBJ databases">
        <authorList>
            <person name="Varghese N."/>
            <person name="Submissions S."/>
        </authorList>
    </citation>
    <scope>NUCLEOTIDE SEQUENCE [LARGE SCALE GENOMIC DNA]</scope>
    <source>
        <strain evidence="3">CGMCC 1.10121</strain>
    </source>
</reference>
<accession>A0A1H8UZN2</accession>
<dbReference type="Proteomes" id="UP000199126">
    <property type="component" value="Unassembled WGS sequence"/>
</dbReference>
<evidence type="ECO:0000256" key="1">
    <source>
        <dbReference type="SAM" id="Phobius"/>
    </source>
</evidence>
<keyword evidence="1" id="KW-1133">Transmembrane helix</keyword>